<dbReference type="InterPro" id="IPR022025">
    <property type="entry name" value="Amidoligase_2"/>
</dbReference>
<feature type="region of interest" description="Disordered" evidence="1">
    <location>
        <begin position="25"/>
        <end position="45"/>
    </location>
</feature>
<name>A0A420XYL8_9PEZI</name>
<dbReference type="PANTHER" id="PTHR36847:SF1">
    <property type="entry name" value="AMIDOLIGASE ENZYME"/>
    <property type="match status" value="1"/>
</dbReference>
<accession>A0A420XYL8</accession>
<dbReference type="STRING" id="177199.A0A420XYL8"/>
<comment type="caution">
    <text evidence="2">The sequence shown here is derived from an EMBL/GenBank/DDBJ whole genome shotgun (WGS) entry which is preliminary data.</text>
</comment>
<dbReference type="OrthoDB" id="5291055at2759"/>
<dbReference type="EMBL" id="QVQW01000096">
    <property type="protein sequence ID" value="RKU40639.1"/>
    <property type="molecule type" value="Genomic_DNA"/>
</dbReference>
<sequence>MFRGHEDDVSDNGLGRAYNYIPGKASGMDDVSQSPDRSQSTSISASSSAPLRIGCEIEAIFCPKDVEYYKIRRARVLARDIAINHNSRITNSRDLQMESYMSITEQHEPKSEVEGDWADYSRWSIVPEPAIRRPRHRTNEKFCFEIVSPVLTFDTTGEWRTQVRKMFDNLSTVCRLETNKSCSTHIHLSPGPGQPGWSIAELRRIANYFLYFEGAFTVLLPGSRRGTLWAKSPSQDSGSLAPLNPAQI</sequence>
<organism evidence="2 3">
    <name type="scientific">Coniochaeta pulveracea</name>
    <dbReference type="NCBI Taxonomy" id="177199"/>
    <lineage>
        <taxon>Eukaryota</taxon>
        <taxon>Fungi</taxon>
        <taxon>Dikarya</taxon>
        <taxon>Ascomycota</taxon>
        <taxon>Pezizomycotina</taxon>
        <taxon>Sordariomycetes</taxon>
        <taxon>Sordariomycetidae</taxon>
        <taxon>Coniochaetales</taxon>
        <taxon>Coniochaetaceae</taxon>
        <taxon>Coniochaeta</taxon>
    </lineage>
</organism>
<evidence type="ECO:0000313" key="2">
    <source>
        <dbReference type="EMBL" id="RKU40639.1"/>
    </source>
</evidence>
<dbReference type="Proteomes" id="UP000275385">
    <property type="component" value="Unassembled WGS sequence"/>
</dbReference>
<dbReference type="Pfam" id="PF12224">
    <property type="entry name" value="Amidoligase_2"/>
    <property type="match status" value="1"/>
</dbReference>
<evidence type="ECO:0000313" key="3">
    <source>
        <dbReference type="Proteomes" id="UP000275385"/>
    </source>
</evidence>
<proteinExistence type="predicted"/>
<dbReference type="AlphaFoldDB" id="A0A420XYL8"/>
<reference evidence="2 3" key="1">
    <citation type="submission" date="2018-08" db="EMBL/GenBank/DDBJ databases">
        <title>Draft genome of the lignicolous fungus Coniochaeta pulveracea.</title>
        <authorList>
            <person name="Borstlap C.J."/>
            <person name="De Witt R.N."/>
            <person name="Botha A."/>
            <person name="Volschenk H."/>
        </authorList>
    </citation>
    <scope>NUCLEOTIDE SEQUENCE [LARGE SCALE GENOMIC DNA]</scope>
    <source>
        <strain evidence="2 3">CAB683</strain>
    </source>
</reference>
<keyword evidence="3" id="KW-1185">Reference proteome</keyword>
<dbReference type="PANTHER" id="PTHR36847">
    <property type="entry name" value="AMIDOLIGASE ENZYME"/>
    <property type="match status" value="1"/>
</dbReference>
<evidence type="ECO:0000256" key="1">
    <source>
        <dbReference type="SAM" id="MobiDB-lite"/>
    </source>
</evidence>
<protein>
    <submittedName>
        <fullName evidence="2">Uncharacterized protein</fullName>
    </submittedName>
</protein>
<gene>
    <name evidence="2" type="ORF">DL546_003718</name>
</gene>